<dbReference type="Proteomes" id="UP000199408">
    <property type="component" value="Unassembled WGS sequence"/>
</dbReference>
<keyword evidence="1" id="KW-0472">Membrane</keyword>
<keyword evidence="1" id="KW-0812">Transmembrane</keyword>
<keyword evidence="1" id="KW-1133">Transmembrane helix</keyword>
<feature type="transmembrane region" description="Helical" evidence="1">
    <location>
        <begin position="75"/>
        <end position="96"/>
    </location>
</feature>
<dbReference type="EMBL" id="FMDN01000017">
    <property type="protein sequence ID" value="SCG62258.1"/>
    <property type="molecule type" value="Genomic_DNA"/>
</dbReference>
<evidence type="ECO:0000313" key="3">
    <source>
        <dbReference type="Proteomes" id="UP000199408"/>
    </source>
</evidence>
<evidence type="ECO:0000256" key="1">
    <source>
        <dbReference type="SAM" id="Phobius"/>
    </source>
</evidence>
<sequence length="102" mass="10607">MKEETVAYPMSYRSAAEWESMLTALGATSIASTYRGFTMFTVYGVPMLVIRATMAIAGPAAARLAWSLAGGGIGGFHTGVVVLTAFAFTALVALVATGRRAP</sequence>
<dbReference type="RefSeq" id="WP_211565935.1">
    <property type="nucleotide sequence ID" value="NZ_FMDN01000017.1"/>
</dbReference>
<dbReference type="AlphaFoldDB" id="A0A1C5IV79"/>
<protein>
    <submittedName>
        <fullName evidence="2">Uncharacterized protein</fullName>
    </submittedName>
</protein>
<organism evidence="2 3">
    <name type="scientific">Micromonospora halophytica</name>
    <dbReference type="NCBI Taxonomy" id="47864"/>
    <lineage>
        <taxon>Bacteria</taxon>
        <taxon>Bacillati</taxon>
        <taxon>Actinomycetota</taxon>
        <taxon>Actinomycetes</taxon>
        <taxon>Micromonosporales</taxon>
        <taxon>Micromonosporaceae</taxon>
        <taxon>Micromonospora</taxon>
    </lineage>
</organism>
<dbReference type="STRING" id="47864.GA0070560_11712"/>
<proteinExistence type="predicted"/>
<gene>
    <name evidence="2" type="ORF">GA0070560_11712</name>
</gene>
<keyword evidence="3" id="KW-1185">Reference proteome</keyword>
<reference evidence="3" key="1">
    <citation type="submission" date="2016-06" db="EMBL/GenBank/DDBJ databases">
        <authorList>
            <person name="Varghese N."/>
        </authorList>
    </citation>
    <scope>NUCLEOTIDE SEQUENCE [LARGE SCALE GENOMIC DNA]</scope>
    <source>
        <strain evidence="3">DSM 43171</strain>
    </source>
</reference>
<accession>A0A1C5IV79</accession>
<name>A0A1C5IV79_9ACTN</name>
<evidence type="ECO:0000313" key="2">
    <source>
        <dbReference type="EMBL" id="SCG62258.1"/>
    </source>
</evidence>